<proteinExistence type="predicted"/>
<organism evidence="2 3">
    <name type="scientific">Vespula pensylvanica</name>
    <name type="common">Western yellow jacket</name>
    <name type="synonym">Wasp</name>
    <dbReference type="NCBI Taxonomy" id="30213"/>
    <lineage>
        <taxon>Eukaryota</taxon>
        <taxon>Metazoa</taxon>
        <taxon>Ecdysozoa</taxon>
        <taxon>Arthropoda</taxon>
        <taxon>Hexapoda</taxon>
        <taxon>Insecta</taxon>
        <taxon>Pterygota</taxon>
        <taxon>Neoptera</taxon>
        <taxon>Endopterygota</taxon>
        <taxon>Hymenoptera</taxon>
        <taxon>Apocrita</taxon>
        <taxon>Aculeata</taxon>
        <taxon>Vespoidea</taxon>
        <taxon>Vespidae</taxon>
        <taxon>Vespinae</taxon>
        <taxon>Vespula</taxon>
    </lineage>
</organism>
<gene>
    <name evidence="2" type="ORF">H0235_001332</name>
</gene>
<dbReference type="Proteomes" id="UP000600918">
    <property type="component" value="Unassembled WGS sequence"/>
</dbReference>
<accession>A0A834PGU0</accession>
<evidence type="ECO:0000313" key="2">
    <source>
        <dbReference type="EMBL" id="KAF7438941.1"/>
    </source>
</evidence>
<evidence type="ECO:0000256" key="1">
    <source>
        <dbReference type="SAM" id="MobiDB-lite"/>
    </source>
</evidence>
<sequence>MIKLVEVERSGAGRGGQWLSEGPEGPSLTRGERKVGKPSDFCGREGEGMEERWWSGNVVGRGLPRK</sequence>
<feature type="region of interest" description="Disordered" evidence="1">
    <location>
        <begin position="8"/>
        <end position="48"/>
    </location>
</feature>
<feature type="compositionally biased region" description="Basic and acidic residues" evidence="1">
    <location>
        <begin position="30"/>
        <end position="48"/>
    </location>
</feature>
<keyword evidence="3" id="KW-1185">Reference proteome</keyword>
<comment type="caution">
    <text evidence="2">The sequence shown here is derived from an EMBL/GenBank/DDBJ whole genome shotgun (WGS) entry which is preliminary data.</text>
</comment>
<dbReference type="EMBL" id="JACSDY010000001">
    <property type="protein sequence ID" value="KAF7438941.1"/>
    <property type="molecule type" value="Genomic_DNA"/>
</dbReference>
<protein>
    <submittedName>
        <fullName evidence="2">Uncharacterized protein</fullName>
    </submittedName>
</protein>
<name>A0A834PGU0_VESPE</name>
<reference evidence="2" key="1">
    <citation type="journal article" date="2020" name="G3 (Bethesda)">
        <title>High-Quality Assemblies for Three Invasive Social Wasps from the &lt;i&gt;Vespula&lt;/i&gt; Genus.</title>
        <authorList>
            <person name="Harrop T.W.R."/>
            <person name="Guhlin J."/>
            <person name="McLaughlin G.M."/>
            <person name="Permina E."/>
            <person name="Stockwell P."/>
            <person name="Gilligan J."/>
            <person name="Le Lec M.F."/>
            <person name="Gruber M.A.M."/>
            <person name="Quinn O."/>
            <person name="Lovegrove M."/>
            <person name="Duncan E.J."/>
            <person name="Remnant E.J."/>
            <person name="Van Eeckhoven J."/>
            <person name="Graham B."/>
            <person name="Knapp R.A."/>
            <person name="Langford K.W."/>
            <person name="Kronenberg Z."/>
            <person name="Press M.O."/>
            <person name="Eacker S.M."/>
            <person name="Wilson-Rankin E.E."/>
            <person name="Purcell J."/>
            <person name="Lester P.J."/>
            <person name="Dearden P.K."/>
        </authorList>
    </citation>
    <scope>NUCLEOTIDE SEQUENCE</scope>
    <source>
        <strain evidence="2">Volc-1</strain>
    </source>
</reference>
<dbReference type="AlphaFoldDB" id="A0A834PGU0"/>
<evidence type="ECO:0000313" key="3">
    <source>
        <dbReference type="Proteomes" id="UP000600918"/>
    </source>
</evidence>